<sequence length="93" mass="10748">SNQARPTSPFPVSQRSIAATTSNITEHQWSYISKSLNPFRFDQDTSKARFFVIKSYTEENVRRSVMFSLWTSTEPGNQRLDRAFREQQTIGGQ</sequence>
<name>A0ACC1HNY7_9FUNG</name>
<proteinExistence type="predicted"/>
<gene>
    <name evidence="1" type="ORF">EV182_005153</name>
</gene>
<accession>A0ACC1HNY7</accession>
<feature type="non-terminal residue" evidence="1">
    <location>
        <position position="1"/>
    </location>
</feature>
<keyword evidence="2" id="KW-1185">Reference proteome</keyword>
<dbReference type="EMBL" id="JAMZIH010001759">
    <property type="protein sequence ID" value="KAJ1677927.1"/>
    <property type="molecule type" value="Genomic_DNA"/>
</dbReference>
<evidence type="ECO:0000313" key="2">
    <source>
        <dbReference type="Proteomes" id="UP001145114"/>
    </source>
</evidence>
<evidence type="ECO:0000313" key="1">
    <source>
        <dbReference type="EMBL" id="KAJ1677927.1"/>
    </source>
</evidence>
<reference evidence="1" key="1">
    <citation type="submission" date="2022-06" db="EMBL/GenBank/DDBJ databases">
        <title>Phylogenomic reconstructions and comparative analyses of Kickxellomycotina fungi.</title>
        <authorList>
            <person name="Reynolds N.K."/>
            <person name="Stajich J.E."/>
            <person name="Barry K."/>
            <person name="Grigoriev I.V."/>
            <person name="Crous P."/>
            <person name="Smith M.E."/>
        </authorList>
    </citation>
    <scope>NUCLEOTIDE SEQUENCE</scope>
    <source>
        <strain evidence="1">RSA 2271</strain>
    </source>
</reference>
<organism evidence="1 2">
    <name type="scientific">Spiromyces aspiralis</name>
    <dbReference type="NCBI Taxonomy" id="68401"/>
    <lineage>
        <taxon>Eukaryota</taxon>
        <taxon>Fungi</taxon>
        <taxon>Fungi incertae sedis</taxon>
        <taxon>Zoopagomycota</taxon>
        <taxon>Kickxellomycotina</taxon>
        <taxon>Kickxellomycetes</taxon>
        <taxon>Kickxellales</taxon>
        <taxon>Kickxellaceae</taxon>
        <taxon>Spiromyces</taxon>
    </lineage>
</organism>
<comment type="caution">
    <text evidence="1">The sequence shown here is derived from an EMBL/GenBank/DDBJ whole genome shotgun (WGS) entry which is preliminary data.</text>
</comment>
<feature type="non-terminal residue" evidence="1">
    <location>
        <position position="93"/>
    </location>
</feature>
<dbReference type="Proteomes" id="UP001145114">
    <property type="component" value="Unassembled WGS sequence"/>
</dbReference>
<protein>
    <submittedName>
        <fullName evidence="1">Uncharacterized protein</fullName>
    </submittedName>
</protein>